<evidence type="ECO:0000313" key="3">
    <source>
        <dbReference type="Proteomes" id="UP001169760"/>
    </source>
</evidence>
<gene>
    <name evidence="2" type="ORF">Q4521_20455</name>
</gene>
<dbReference type="EMBL" id="JAUOPB010000019">
    <property type="protein sequence ID" value="MDO6424873.1"/>
    <property type="molecule type" value="Genomic_DNA"/>
</dbReference>
<evidence type="ECO:0000259" key="1">
    <source>
        <dbReference type="Pfam" id="PF01522"/>
    </source>
</evidence>
<protein>
    <submittedName>
        <fullName evidence="2">Polysaccharide deacetylase family protein</fullName>
        <ecNumber evidence="2">3.-.-.-</ecNumber>
    </submittedName>
</protein>
<comment type="caution">
    <text evidence="2">The sequence shown here is derived from an EMBL/GenBank/DDBJ whole genome shotgun (WGS) entry which is preliminary data.</text>
</comment>
<feature type="domain" description="NodB homology" evidence="1">
    <location>
        <begin position="83"/>
        <end position="274"/>
    </location>
</feature>
<dbReference type="InterPro" id="IPR002509">
    <property type="entry name" value="NODB_dom"/>
</dbReference>
<dbReference type="RefSeq" id="WP_216065110.1">
    <property type="nucleotide sequence ID" value="NZ_JAHKPP010000037.1"/>
</dbReference>
<name>A0AAW7XEA0_9GAMM</name>
<dbReference type="InterPro" id="IPR051398">
    <property type="entry name" value="Polysacch_Deacetylase"/>
</dbReference>
<accession>A0AAW7XEA0</accession>
<dbReference type="GO" id="GO:0016810">
    <property type="term" value="F:hydrolase activity, acting on carbon-nitrogen (but not peptide) bonds"/>
    <property type="evidence" value="ECO:0007669"/>
    <property type="project" value="InterPro"/>
</dbReference>
<dbReference type="Proteomes" id="UP001169760">
    <property type="component" value="Unassembled WGS sequence"/>
</dbReference>
<dbReference type="Pfam" id="PF01522">
    <property type="entry name" value="Polysacc_deac_1"/>
    <property type="match status" value="1"/>
</dbReference>
<dbReference type="AlphaFoldDB" id="A0AAW7XEA0"/>
<dbReference type="GO" id="GO:0005975">
    <property type="term" value="P:carbohydrate metabolic process"/>
    <property type="evidence" value="ECO:0007669"/>
    <property type="project" value="InterPro"/>
</dbReference>
<proteinExistence type="predicted"/>
<evidence type="ECO:0000313" key="2">
    <source>
        <dbReference type="EMBL" id="MDO6424873.1"/>
    </source>
</evidence>
<reference evidence="2" key="1">
    <citation type="submission" date="2023-07" db="EMBL/GenBank/DDBJ databases">
        <title>Genome content predicts the carbon catabolic preferences of heterotrophic bacteria.</title>
        <authorList>
            <person name="Gralka M."/>
        </authorList>
    </citation>
    <scope>NUCLEOTIDE SEQUENCE</scope>
    <source>
        <strain evidence="2">I3M17_2</strain>
    </source>
</reference>
<dbReference type="PANTHER" id="PTHR34216">
    <property type="match status" value="1"/>
</dbReference>
<organism evidence="2 3">
    <name type="scientific">Saccharophagus degradans</name>
    <dbReference type="NCBI Taxonomy" id="86304"/>
    <lineage>
        <taxon>Bacteria</taxon>
        <taxon>Pseudomonadati</taxon>
        <taxon>Pseudomonadota</taxon>
        <taxon>Gammaproteobacteria</taxon>
        <taxon>Cellvibrionales</taxon>
        <taxon>Cellvibrionaceae</taxon>
        <taxon>Saccharophagus</taxon>
    </lineage>
</organism>
<sequence>MANALKTLLINTLTSKLANNIGFKLANPFCSVFMLHRFAVDDQGIHGHDPALLKNTLEYLRKNKFNLLSAEQLSNYLIEGRPIPKRSVCFTLDDGFWDQAAVSAPIFAEYDCPATYFLTTRFLDDQCWMWDSKVEYLFDETPVDKLALLAQKYSINPQTPNFRTDLFNTLIAALKKCCEQDILATLASWAELVGTPIPQKAPAKYKAMSWDDANKLIKLGLKVGPHSVTHPIIANETEQDAQWQINQSWVELKAKIPEASPVFCYTVGRYGQDFGEREMAIVGNSELTSAYAADPGFVEAGKQDTITALKRYGYPDDMLDFKQYATWLERAKDKLRGN</sequence>
<dbReference type="EC" id="3.-.-.-" evidence="2"/>
<keyword evidence="2" id="KW-0378">Hydrolase</keyword>
<dbReference type="PANTHER" id="PTHR34216:SF3">
    <property type="entry name" value="POLY-BETA-1,6-N-ACETYL-D-GLUCOSAMINE N-DEACETYLASE"/>
    <property type="match status" value="1"/>
</dbReference>
<dbReference type="CDD" id="cd10918">
    <property type="entry name" value="CE4_NodB_like_5s_6s"/>
    <property type="match status" value="1"/>
</dbReference>